<accession>A0A2Z3GIV2</accession>
<dbReference type="Gene3D" id="1.10.10.10">
    <property type="entry name" value="Winged helix-like DNA-binding domain superfamily/Winged helix DNA-binding domain"/>
    <property type="match status" value="1"/>
</dbReference>
<evidence type="ECO:0008006" key="4">
    <source>
        <dbReference type="Google" id="ProtNLM"/>
    </source>
</evidence>
<name>A0A2Z3GIV2_9BACT</name>
<dbReference type="InterPro" id="IPR036388">
    <property type="entry name" value="WH-like_DNA-bd_sf"/>
</dbReference>
<proteinExistence type="predicted"/>
<reference evidence="3" key="1">
    <citation type="submission" date="2018-04" db="EMBL/GenBank/DDBJ databases">
        <title>Complete genome of Antarctic heterotrophic bacterium Hymenobacter nivis.</title>
        <authorList>
            <person name="Terashima M."/>
        </authorList>
    </citation>
    <scope>NUCLEOTIDE SEQUENCE [LARGE SCALE GENOMIC DNA]</scope>
    <source>
        <strain evidence="3">NBRC 111535</strain>
    </source>
</reference>
<keyword evidence="1" id="KW-0472">Membrane</keyword>
<keyword evidence="1" id="KW-0812">Transmembrane</keyword>
<keyword evidence="1" id="KW-1133">Transmembrane helix</keyword>
<feature type="transmembrane region" description="Helical" evidence="1">
    <location>
        <begin position="194"/>
        <end position="214"/>
    </location>
</feature>
<evidence type="ECO:0000313" key="2">
    <source>
        <dbReference type="EMBL" id="AWM32161.1"/>
    </source>
</evidence>
<protein>
    <recommendedName>
        <fullName evidence="4">DUF433 domain-containing protein</fullName>
    </recommendedName>
</protein>
<dbReference type="RefSeq" id="WP_109655287.1">
    <property type="nucleotide sequence ID" value="NZ_CP029145.1"/>
</dbReference>
<dbReference type="PANTHER" id="PTHR34849:SF3">
    <property type="entry name" value="SSR2962 PROTEIN"/>
    <property type="match status" value="1"/>
</dbReference>
<dbReference type="OrthoDB" id="8907997at2"/>
<dbReference type="Proteomes" id="UP000245999">
    <property type="component" value="Chromosome"/>
</dbReference>
<organism evidence="2 3">
    <name type="scientific">Hymenobacter nivis</name>
    <dbReference type="NCBI Taxonomy" id="1850093"/>
    <lineage>
        <taxon>Bacteria</taxon>
        <taxon>Pseudomonadati</taxon>
        <taxon>Bacteroidota</taxon>
        <taxon>Cytophagia</taxon>
        <taxon>Cytophagales</taxon>
        <taxon>Hymenobacteraceae</taxon>
        <taxon>Hymenobacter</taxon>
    </lineage>
</organism>
<dbReference type="PANTHER" id="PTHR34849">
    <property type="entry name" value="SSL5025 PROTEIN"/>
    <property type="match status" value="1"/>
</dbReference>
<dbReference type="SUPFAM" id="SSF46689">
    <property type="entry name" value="Homeodomain-like"/>
    <property type="match status" value="1"/>
</dbReference>
<gene>
    <name evidence="2" type="ORF">DDQ68_04735</name>
</gene>
<evidence type="ECO:0000313" key="3">
    <source>
        <dbReference type="Proteomes" id="UP000245999"/>
    </source>
</evidence>
<sequence length="239" mass="27951">MQVINSDPEILGGTPVFNGTRVPIKNLFDYLETGETIAEFLDDFPSVTLKQVLFITDIEEIKRSLEIAVREIYRNDYHLLKEGLNERAITTRLFCYLRPFFLNHDVDHEYNGNIENARNRRKDMVGSELEFEPFRTIRKPKIIDGKAVINISPDIIVHKRGSNSKNILIIEVKKTEQFNRLNLHDKFDITKICYFTSLLNGFVFTLGVFLQIGVKQFCLRYFVEGVEIMIWKKTESVFY</sequence>
<keyword evidence="3" id="KW-1185">Reference proteome</keyword>
<dbReference type="Pfam" id="PF04255">
    <property type="entry name" value="DUF433"/>
    <property type="match status" value="1"/>
</dbReference>
<dbReference type="KEGG" id="hnv:DDQ68_04735"/>
<dbReference type="EMBL" id="CP029145">
    <property type="protein sequence ID" value="AWM32161.1"/>
    <property type="molecule type" value="Genomic_DNA"/>
</dbReference>
<dbReference type="InterPro" id="IPR007367">
    <property type="entry name" value="DUF433"/>
</dbReference>
<evidence type="ECO:0000256" key="1">
    <source>
        <dbReference type="SAM" id="Phobius"/>
    </source>
</evidence>
<dbReference type="InterPro" id="IPR009057">
    <property type="entry name" value="Homeodomain-like_sf"/>
</dbReference>
<dbReference type="AlphaFoldDB" id="A0A2Z3GIV2"/>